<feature type="binding site" evidence="1">
    <location>
        <begin position="9"/>
        <end position="16"/>
    </location>
    <ligand>
        <name>ATP</name>
        <dbReference type="ChEBI" id="CHEBI:30616"/>
    </ligand>
</feature>
<evidence type="ECO:0000313" key="3">
    <source>
        <dbReference type="EMBL" id="MCL6422362.1"/>
    </source>
</evidence>
<evidence type="ECO:0000256" key="1">
    <source>
        <dbReference type="HAMAP-Rule" id="MF_01270"/>
    </source>
</evidence>
<feature type="compositionally biased region" description="Low complexity" evidence="2">
    <location>
        <begin position="66"/>
        <end position="84"/>
    </location>
</feature>
<keyword evidence="1" id="KW-0547">Nucleotide-binding</keyword>
<sequence length="454" mass="45656">MRILGMMSGTSIDGIDTALVEFTRDPADPSVLHAALLDAAEHEWPDDLRRDLLAVLPTGEAAPVGPAAVGAPAATAQDGAASGPVDPGGPAQWTRLHAAVGEEFANAAAEVLERCGAADLIVSHGQTLFHWIDETGAARGTLQIGDSARIAAATSTPVLHDVRAADVAAGGQGAPLAPVLDVLLAGGERVAFLNLGGIANVTLIGADGSVRAGDTGPANCLLDAAVHAATGGARSADIDGALARAGRVDQEVLGALLAVPFYARPLPRSTGREHFDAGYVLRRAPGAADLRLEDLAATLTELTARTVADAIVGAGAGAGGAASERTPAAVARVVGSGGGMRNPALRERLAAHLDPIPLVTSEEIGVPPDAKEALLMALIGYLSAHGLPAVPRADPCTGSQRTVTGARRPVVLGSLAPPIPLAAGEPGESLHFVPVRALRVHPVAPQSTPPGGSR</sequence>
<comment type="pathway">
    <text evidence="1">Cell wall biogenesis; peptidoglycan recycling.</text>
</comment>
<dbReference type="RefSeq" id="WP_249736467.1">
    <property type="nucleotide sequence ID" value="NZ_JAKNCJ010000001.1"/>
</dbReference>
<reference evidence="3" key="1">
    <citation type="submission" date="2022-02" db="EMBL/GenBank/DDBJ databases">
        <authorList>
            <person name="Lee M."/>
            <person name="Kim S.-J."/>
            <person name="Jung M.-Y."/>
        </authorList>
    </citation>
    <scope>NUCLEOTIDE SEQUENCE</scope>
    <source>
        <strain evidence="3">JHP9</strain>
    </source>
</reference>
<keyword evidence="1" id="KW-0808">Transferase</keyword>
<keyword evidence="1 3" id="KW-0418">Kinase</keyword>
<comment type="catalytic activity">
    <reaction evidence="1">
        <text>1,6-anhydro-N-acetyl-beta-muramate + ATP + H2O = N-acetyl-D-muramate 6-phosphate + ADP + H(+)</text>
        <dbReference type="Rhea" id="RHEA:24952"/>
        <dbReference type="ChEBI" id="CHEBI:15377"/>
        <dbReference type="ChEBI" id="CHEBI:15378"/>
        <dbReference type="ChEBI" id="CHEBI:30616"/>
        <dbReference type="ChEBI" id="CHEBI:58690"/>
        <dbReference type="ChEBI" id="CHEBI:58722"/>
        <dbReference type="ChEBI" id="CHEBI:456216"/>
        <dbReference type="EC" id="2.7.1.170"/>
    </reaction>
</comment>
<dbReference type="InterPro" id="IPR043129">
    <property type="entry name" value="ATPase_NBD"/>
</dbReference>
<dbReference type="Gene3D" id="3.30.420.40">
    <property type="match status" value="2"/>
</dbReference>
<keyword evidence="1" id="KW-0067">ATP-binding</keyword>
<dbReference type="InterPro" id="IPR005338">
    <property type="entry name" value="Anhydro_N_Ac-Mur_kinase"/>
</dbReference>
<comment type="similarity">
    <text evidence="1">Belongs to the anhydro-N-acetylmuramic acid kinase family.</text>
</comment>
<accession>A0ABT0QXH8</accession>
<evidence type="ECO:0000256" key="2">
    <source>
        <dbReference type="SAM" id="MobiDB-lite"/>
    </source>
</evidence>
<protein>
    <recommendedName>
        <fullName evidence="1">Anhydro-N-acetylmuramic acid kinase</fullName>
        <ecNumber evidence="1">2.7.1.170</ecNumber>
    </recommendedName>
    <alternativeName>
        <fullName evidence="1">AnhMurNAc kinase</fullName>
    </alternativeName>
</protein>
<dbReference type="EMBL" id="JAKNCJ010000001">
    <property type="protein sequence ID" value="MCL6422362.1"/>
    <property type="molecule type" value="Genomic_DNA"/>
</dbReference>
<dbReference type="GO" id="GO:0016301">
    <property type="term" value="F:kinase activity"/>
    <property type="evidence" value="ECO:0007669"/>
    <property type="project" value="UniProtKB-KW"/>
</dbReference>
<comment type="pathway">
    <text evidence="1">Amino-sugar metabolism; 1,6-anhydro-N-acetylmuramate degradation.</text>
</comment>
<dbReference type="Pfam" id="PF03702">
    <property type="entry name" value="AnmK"/>
    <property type="match status" value="2"/>
</dbReference>
<feature type="region of interest" description="Disordered" evidence="2">
    <location>
        <begin position="66"/>
        <end position="87"/>
    </location>
</feature>
<name>A0ABT0QXH8_9MICO</name>
<dbReference type="PANTHER" id="PTHR30605:SF0">
    <property type="entry name" value="ANHYDRO-N-ACETYLMURAMIC ACID KINASE"/>
    <property type="match status" value="1"/>
</dbReference>
<dbReference type="HAMAP" id="MF_01270">
    <property type="entry name" value="AnhMurNAc_kinase"/>
    <property type="match status" value="1"/>
</dbReference>
<dbReference type="EC" id="2.7.1.170" evidence="1"/>
<comment type="caution">
    <text evidence="3">The sequence shown here is derived from an EMBL/GenBank/DDBJ whole genome shotgun (WGS) entry which is preliminary data.</text>
</comment>
<keyword evidence="1" id="KW-0119">Carbohydrate metabolism</keyword>
<dbReference type="PANTHER" id="PTHR30605">
    <property type="entry name" value="ANHYDRO-N-ACETYLMURAMIC ACID KINASE"/>
    <property type="match status" value="1"/>
</dbReference>
<dbReference type="SUPFAM" id="SSF53067">
    <property type="entry name" value="Actin-like ATPase domain"/>
    <property type="match status" value="1"/>
</dbReference>
<gene>
    <name evidence="1" type="primary">anmK</name>
    <name evidence="3" type="ORF">Bequi_03015</name>
</gene>
<comment type="function">
    <text evidence="1">Catalyzes the specific phosphorylation of 1,6-anhydro-N-acetylmuramic acid (anhMurNAc) with the simultaneous cleavage of the 1,6-anhydro ring, generating MurNAc-6-P. Is required for the utilization of anhMurNAc either imported from the medium or derived from its own cell wall murein, and thus plays a role in cell wall recycling.</text>
</comment>
<proteinExistence type="inferred from homology"/>
<dbReference type="Proteomes" id="UP001203761">
    <property type="component" value="Unassembled WGS sequence"/>
</dbReference>
<organism evidence="3 4">
    <name type="scientific">Brachybacterium equifaecis</name>
    <dbReference type="NCBI Taxonomy" id="2910770"/>
    <lineage>
        <taxon>Bacteria</taxon>
        <taxon>Bacillati</taxon>
        <taxon>Actinomycetota</taxon>
        <taxon>Actinomycetes</taxon>
        <taxon>Micrococcales</taxon>
        <taxon>Dermabacteraceae</taxon>
        <taxon>Brachybacterium</taxon>
    </lineage>
</organism>
<keyword evidence="4" id="KW-1185">Reference proteome</keyword>
<evidence type="ECO:0000313" key="4">
    <source>
        <dbReference type="Proteomes" id="UP001203761"/>
    </source>
</evidence>